<evidence type="ECO:0000256" key="2">
    <source>
        <dbReference type="SAM" id="MobiDB-lite"/>
    </source>
</evidence>
<proteinExistence type="predicted"/>
<evidence type="ECO:0000259" key="3">
    <source>
        <dbReference type="PROSITE" id="PS50158"/>
    </source>
</evidence>
<feature type="compositionally biased region" description="Basic and acidic residues" evidence="2">
    <location>
        <begin position="229"/>
        <end position="238"/>
    </location>
</feature>
<dbReference type="GO" id="GO:0003676">
    <property type="term" value="F:nucleic acid binding"/>
    <property type="evidence" value="ECO:0007669"/>
    <property type="project" value="InterPro"/>
</dbReference>
<sequence>MAATLTDKQAEEDFVYLNKVQNIIAISTPVTTNAKAYATIRRIHASFGAFEVSAYAAAPKNTCKRVLRNIHPSITEPRLNQAIVNSRNPTAIGVKRIKNTRAVVVLFEGSRVLRHVACGSAYMECSLYRRPVDICYACGQVGHSAGVCRRFLCGSFYVCAVKVYSMGHRANVCKKSKEEKEKCHNCGMKIPESTRETHSCDPQMRTFWRRPHLGANSSSRARSCSTEASRCRERERSRGRSHQQRSPRGSAGSRSRSGSKSDAKLTWANKVRSGSSSSGDNNGARHEPLPSTPFRGSPLPDQTSWEAATRRTDLDNQLLAVQRVRDIAEIIHFTAPSWAEPPGRAGGAFSPFQSLPPLDQNKVLTDTLALKRERIEATHPLPATPLSSGSARPR</sequence>
<evidence type="ECO:0000313" key="5">
    <source>
        <dbReference type="Proteomes" id="UP000821866"/>
    </source>
</evidence>
<dbReference type="EMBL" id="JABSTU010000006">
    <property type="protein sequence ID" value="KAH8027807.1"/>
    <property type="molecule type" value="Genomic_DNA"/>
</dbReference>
<feature type="region of interest" description="Disordered" evidence="2">
    <location>
        <begin position="211"/>
        <end position="305"/>
    </location>
</feature>
<name>A0A9J6DZT6_RHIMP</name>
<accession>A0A9J6DZT6</accession>
<keyword evidence="1" id="KW-0863">Zinc-finger</keyword>
<gene>
    <name evidence="4" type="ORF">HPB51_010453</name>
</gene>
<dbReference type="InterPro" id="IPR001878">
    <property type="entry name" value="Znf_CCHC"/>
</dbReference>
<feature type="domain" description="CCHC-type" evidence="3">
    <location>
        <begin position="135"/>
        <end position="150"/>
    </location>
</feature>
<organism evidence="4 5">
    <name type="scientific">Rhipicephalus microplus</name>
    <name type="common">Cattle tick</name>
    <name type="synonym">Boophilus microplus</name>
    <dbReference type="NCBI Taxonomy" id="6941"/>
    <lineage>
        <taxon>Eukaryota</taxon>
        <taxon>Metazoa</taxon>
        <taxon>Ecdysozoa</taxon>
        <taxon>Arthropoda</taxon>
        <taxon>Chelicerata</taxon>
        <taxon>Arachnida</taxon>
        <taxon>Acari</taxon>
        <taxon>Parasitiformes</taxon>
        <taxon>Ixodida</taxon>
        <taxon>Ixodoidea</taxon>
        <taxon>Ixodidae</taxon>
        <taxon>Rhipicephalinae</taxon>
        <taxon>Rhipicephalus</taxon>
        <taxon>Boophilus</taxon>
    </lineage>
</organism>
<protein>
    <recommendedName>
        <fullName evidence="3">CCHC-type domain-containing protein</fullName>
    </recommendedName>
</protein>
<reference evidence="4" key="1">
    <citation type="journal article" date="2020" name="Cell">
        <title>Large-Scale Comparative Analyses of Tick Genomes Elucidate Their Genetic Diversity and Vector Capacities.</title>
        <authorList>
            <consortium name="Tick Genome and Microbiome Consortium (TIGMIC)"/>
            <person name="Jia N."/>
            <person name="Wang J."/>
            <person name="Shi W."/>
            <person name="Du L."/>
            <person name="Sun Y."/>
            <person name="Zhan W."/>
            <person name="Jiang J.F."/>
            <person name="Wang Q."/>
            <person name="Zhang B."/>
            <person name="Ji P."/>
            <person name="Bell-Sakyi L."/>
            <person name="Cui X.M."/>
            <person name="Yuan T.T."/>
            <person name="Jiang B.G."/>
            <person name="Yang W.F."/>
            <person name="Lam T.T."/>
            <person name="Chang Q.C."/>
            <person name="Ding S.J."/>
            <person name="Wang X.J."/>
            <person name="Zhu J.G."/>
            <person name="Ruan X.D."/>
            <person name="Zhao L."/>
            <person name="Wei J.T."/>
            <person name="Ye R.Z."/>
            <person name="Que T.C."/>
            <person name="Du C.H."/>
            <person name="Zhou Y.H."/>
            <person name="Cheng J.X."/>
            <person name="Dai P.F."/>
            <person name="Guo W.B."/>
            <person name="Han X.H."/>
            <person name="Huang E.J."/>
            <person name="Li L.F."/>
            <person name="Wei W."/>
            <person name="Gao Y.C."/>
            <person name="Liu J.Z."/>
            <person name="Shao H.Z."/>
            <person name="Wang X."/>
            <person name="Wang C.C."/>
            <person name="Yang T.C."/>
            <person name="Huo Q.B."/>
            <person name="Li W."/>
            <person name="Chen H.Y."/>
            <person name="Chen S.E."/>
            <person name="Zhou L.G."/>
            <person name="Ni X.B."/>
            <person name="Tian J.H."/>
            <person name="Sheng Y."/>
            <person name="Liu T."/>
            <person name="Pan Y.S."/>
            <person name="Xia L.Y."/>
            <person name="Li J."/>
            <person name="Zhao F."/>
            <person name="Cao W.C."/>
        </authorList>
    </citation>
    <scope>NUCLEOTIDE SEQUENCE</scope>
    <source>
        <strain evidence="4">Rmic-2018</strain>
    </source>
</reference>
<evidence type="ECO:0000313" key="4">
    <source>
        <dbReference type="EMBL" id="KAH8027807.1"/>
    </source>
</evidence>
<evidence type="ECO:0000256" key="1">
    <source>
        <dbReference type="PROSITE-ProRule" id="PRU00047"/>
    </source>
</evidence>
<keyword evidence="1" id="KW-0862">Zinc</keyword>
<keyword evidence="5" id="KW-1185">Reference proteome</keyword>
<feature type="compositionally biased region" description="Low complexity" evidence="2">
    <location>
        <begin position="217"/>
        <end position="228"/>
    </location>
</feature>
<feature type="compositionally biased region" description="Polar residues" evidence="2">
    <location>
        <begin position="385"/>
        <end position="394"/>
    </location>
</feature>
<dbReference type="PROSITE" id="PS50158">
    <property type="entry name" value="ZF_CCHC"/>
    <property type="match status" value="1"/>
</dbReference>
<comment type="caution">
    <text evidence="4">The sequence shown here is derived from an EMBL/GenBank/DDBJ whole genome shotgun (WGS) entry which is preliminary data.</text>
</comment>
<dbReference type="GO" id="GO:0008270">
    <property type="term" value="F:zinc ion binding"/>
    <property type="evidence" value="ECO:0007669"/>
    <property type="project" value="UniProtKB-KW"/>
</dbReference>
<dbReference type="Proteomes" id="UP000821866">
    <property type="component" value="Chromosome 4"/>
</dbReference>
<feature type="compositionally biased region" description="Low complexity" evidence="2">
    <location>
        <begin position="246"/>
        <end position="260"/>
    </location>
</feature>
<feature type="region of interest" description="Disordered" evidence="2">
    <location>
        <begin position="374"/>
        <end position="394"/>
    </location>
</feature>
<reference evidence="4" key="2">
    <citation type="submission" date="2021-09" db="EMBL/GenBank/DDBJ databases">
        <authorList>
            <person name="Jia N."/>
            <person name="Wang J."/>
            <person name="Shi W."/>
            <person name="Du L."/>
            <person name="Sun Y."/>
            <person name="Zhan W."/>
            <person name="Jiang J."/>
            <person name="Wang Q."/>
            <person name="Zhang B."/>
            <person name="Ji P."/>
            <person name="Sakyi L.B."/>
            <person name="Cui X."/>
            <person name="Yuan T."/>
            <person name="Jiang B."/>
            <person name="Yang W."/>
            <person name="Lam T.T.-Y."/>
            <person name="Chang Q."/>
            <person name="Ding S."/>
            <person name="Wang X."/>
            <person name="Zhu J."/>
            <person name="Ruan X."/>
            <person name="Zhao L."/>
            <person name="Wei J."/>
            <person name="Que T."/>
            <person name="Du C."/>
            <person name="Cheng J."/>
            <person name="Dai P."/>
            <person name="Han X."/>
            <person name="Huang E."/>
            <person name="Gao Y."/>
            <person name="Liu J."/>
            <person name="Shao H."/>
            <person name="Ye R."/>
            <person name="Li L."/>
            <person name="Wei W."/>
            <person name="Wang X."/>
            <person name="Wang C."/>
            <person name="Huo Q."/>
            <person name="Li W."/>
            <person name="Guo W."/>
            <person name="Chen H."/>
            <person name="Chen S."/>
            <person name="Zhou L."/>
            <person name="Zhou L."/>
            <person name="Ni X."/>
            <person name="Tian J."/>
            <person name="Zhou Y."/>
            <person name="Sheng Y."/>
            <person name="Liu T."/>
            <person name="Pan Y."/>
            <person name="Xia L."/>
            <person name="Li J."/>
            <person name="Zhao F."/>
            <person name="Cao W."/>
        </authorList>
    </citation>
    <scope>NUCLEOTIDE SEQUENCE</scope>
    <source>
        <strain evidence="4">Rmic-2018</strain>
        <tissue evidence="4">Larvae</tissue>
    </source>
</reference>
<keyword evidence="1" id="KW-0479">Metal-binding</keyword>
<dbReference type="AlphaFoldDB" id="A0A9J6DZT6"/>